<reference evidence="4" key="1">
    <citation type="submission" date="2019-11" db="EMBL/GenBank/DDBJ databases">
        <authorList>
            <person name="Feng L."/>
        </authorList>
    </citation>
    <scope>NUCLEOTIDE SEQUENCE</scope>
    <source>
        <strain evidence="4">AMuciniphilaLFYP55</strain>
    </source>
</reference>
<dbReference type="Pfam" id="PF00881">
    <property type="entry name" value="Nitroreductase"/>
    <property type="match status" value="1"/>
</dbReference>
<proteinExistence type="inferred from homology"/>
<dbReference type="AlphaFoldDB" id="A0A6N2SB65"/>
<dbReference type="InterPro" id="IPR029479">
    <property type="entry name" value="Nitroreductase"/>
</dbReference>
<keyword evidence="2 4" id="KW-0560">Oxidoreductase</keyword>
<name>A0A6N2SB65_9BACT</name>
<dbReference type="OrthoDB" id="9812105at2"/>
<accession>A0A6N2SB65</accession>
<evidence type="ECO:0000259" key="3">
    <source>
        <dbReference type="Pfam" id="PF00881"/>
    </source>
</evidence>
<dbReference type="EC" id="1.-.-.-" evidence="4"/>
<dbReference type="SUPFAM" id="SSF55469">
    <property type="entry name" value="FMN-dependent nitroreductase-like"/>
    <property type="match status" value="1"/>
</dbReference>
<comment type="similarity">
    <text evidence="1">Belongs to the nitroreductase family.</text>
</comment>
<sequence>MNLEEALNYRRAVRVFDKNKPLDPEKVKHCLELASLAPSSSNMQLWEFFQITRPELIARVAGACLGQPAAATASEIVVFVTRQDLYRQRAQFVLEFERGNIRRNSPEERQAKRIRDRELYYGKLMPFLYARCCGILGAFRALLARGIGLFRPMMREVSECDMRVTVNKSCALAAQTFMIAMAAEGYDTCPLEGFDSKRMKKLLKLPHGAGINMVVPCGIRDGEKGIWGERYRVPFDDVYHRL</sequence>
<gene>
    <name evidence="4" type="primary">nfnB</name>
    <name evidence="4" type="ORF">AMLFYP55_02007</name>
</gene>
<protein>
    <submittedName>
        <fullName evidence="4">Oxygen-insensitive NAD(P)H nitroreductase</fullName>
        <ecNumber evidence="4">1.-.-.-</ecNumber>
    </submittedName>
</protein>
<dbReference type="Gene3D" id="3.40.109.10">
    <property type="entry name" value="NADH Oxidase"/>
    <property type="match status" value="1"/>
</dbReference>
<dbReference type="PANTHER" id="PTHR43673">
    <property type="entry name" value="NAD(P)H NITROREDUCTASE YDGI-RELATED"/>
    <property type="match status" value="1"/>
</dbReference>
<dbReference type="EMBL" id="CACRSS010000002">
    <property type="protein sequence ID" value="VYS89015.1"/>
    <property type="molecule type" value="Genomic_DNA"/>
</dbReference>
<evidence type="ECO:0000256" key="1">
    <source>
        <dbReference type="ARBA" id="ARBA00007118"/>
    </source>
</evidence>
<evidence type="ECO:0000256" key="2">
    <source>
        <dbReference type="ARBA" id="ARBA00023002"/>
    </source>
</evidence>
<dbReference type="RefSeq" id="WP_102722087.1">
    <property type="nucleotide sequence ID" value="NZ_CACRSS010000002.1"/>
</dbReference>
<feature type="domain" description="Nitroreductase" evidence="3">
    <location>
        <begin position="9"/>
        <end position="218"/>
    </location>
</feature>
<dbReference type="CDD" id="cd02137">
    <property type="entry name" value="MhqN-like"/>
    <property type="match status" value="1"/>
</dbReference>
<dbReference type="GO" id="GO:0016491">
    <property type="term" value="F:oxidoreductase activity"/>
    <property type="evidence" value="ECO:0007669"/>
    <property type="project" value="UniProtKB-KW"/>
</dbReference>
<evidence type="ECO:0000313" key="4">
    <source>
        <dbReference type="EMBL" id="VYS89015.1"/>
    </source>
</evidence>
<organism evidence="4">
    <name type="scientific">Akkermansia muciniphila</name>
    <dbReference type="NCBI Taxonomy" id="239935"/>
    <lineage>
        <taxon>Bacteria</taxon>
        <taxon>Pseudomonadati</taxon>
        <taxon>Verrucomicrobiota</taxon>
        <taxon>Verrucomicrobiia</taxon>
        <taxon>Verrucomicrobiales</taxon>
        <taxon>Akkermansiaceae</taxon>
        <taxon>Akkermansia</taxon>
    </lineage>
</organism>
<dbReference type="PANTHER" id="PTHR43673:SF10">
    <property type="entry name" value="NADH DEHYDROGENASE_NAD(P)H NITROREDUCTASE XCC3605-RELATED"/>
    <property type="match status" value="1"/>
</dbReference>
<dbReference type="InterPro" id="IPR000415">
    <property type="entry name" value="Nitroreductase-like"/>
</dbReference>